<dbReference type="PANTHER" id="PTHR48081:SF8">
    <property type="entry name" value="ALPHA_BETA HYDROLASE FOLD-3 DOMAIN-CONTAINING PROTEIN-RELATED"/>
    <property type="match status" value="1"/>
</dbReference>
<keyword evidence="1 3" id="KW-0378">Hydrolase</keyword>
<organism evidence="3 4">
    <name type="scientific">Planktotalea frisia</name>
    <dbReference type="NCBI Taxonomy" id="696762"/>
    <lineage>
        <taxon>Bacteria</taxon>
        <taxon>Pseudomonadati</taxon>
        <taxon>Pseudomonadota</taxon>
        <taxon>Alphaproteobacteria</taxon>
        <taxon>Rhodobacterales</taxon>
        <taxon>Paracoccaceae</taxon>
        <taxon>Planktotalea</taxon>
    </lineage>
</organism>
<dbReference type="AlphaFoldDB" id="A0A1L9NX92"/>
<evidence type="ECO:0000256" key="1">
    <source>
        <dbReference type="ARBA" id="ARBA00022801"/>
    </source>
</evidence>
<proteinExistence type="predicted"/>
<dbReference type="GO" id="GO:0106435">
    <property type="term" value="F:carboxylesterase activity"/>
    <property type="evidence" value="ECO:0007669"/>
    <property type="project" value="UniProtKB-EC"/>
</dbReference>
<keyword evidence="4" id="KW-1185">Reference proteome</keyword>
<accession>A0A1L9NX92</accession>
<reference evidence="3 4" key="1">
    <citation type="submission" date="2016-10" db="EMBL/GenBank/DDBJ databases">
        <title>Genome sequence of Planktotalea frisia SH6-1.</title>
        <authorList>
            <person name="Poehlein A."/>
            <person name="Bakenhus I."/>
            <person name="Voget S."/>
            <person name="Brinkhoff T."/>
            <person name="Simon M."/>
        </authorList>
    </citation>
    <scope>NUCLEOTIDE SEQUENCE [LARGE SCALE GENOMIC DNA]</scope>
    <source>
        <strain evidence="3 4">SH6-1</strain>
    </source>
</reference>
<comment type="caution">
    <text evidence="3">The sequence shown here is derived from an EMBL/GenBank/DDBJ whole genome shotgun (WGS) entry which is preliminary data.</text>
</comment>
<feature type="domain" description="Alpha/beta hydrolase fold-3" evidence="2">
    <location>
        <begin position="78"/>
        <end position="276"/>
    </location>
</feature>
<dbReference type="EMBL" id="MLCB01000126">
    <property type="protein sequence ID" value="OJI93908.1"/>
    <property type="molecule type" value="Genomic_DNA"/>
</dbReference>
<dbReference type="Pfam" id="PF07859">
    <property type="entry name" value="Abhydrolase_3"/>
    <property type="match status" value="1"/>
</dbReference>
<dbReference type="OrthoDB" id="9806180at2"/>
<gene>
    <name evidence="3" type="primary">nlhH_2</name>
    <name evidence="3" type="ORF">PFRI_18090</name>
</gene>
<evidence type="ECO:0000313" key="4">
    <source>
        <dbReference type="Proteomes" id="UP000184514"/>
    </source>
</evidence>
<dbReference type="InterPro" id="IPR050300">
    <property type="entry name" value="GDXG_lipolytic_enzyme"/>
</dbReference>
<dbReference type="STRING" id="696762.PFRI_18090"/>
<evidence type="ECO:0000259" key="2">
    <source>
        <dbReference type="Pfam" id="PF07859"/>
    </source>
</evidence>
<dbReference type="Proteomes" id="UP000184514">
    <property type="component" value="Unassembled WGS sequence"/>
</dbReference>
<dbReference type="PANTHER" id="PTHR48081">
    <property type="entry name" value="AB HYDROLASE SUPERFAMILY PROTEIN C4A8.06C"/>
    <property type="match status" value="1"/>
</dbReference>
<dbReference type="InterPro" id="IPR013094">
    <property type="entry name" value="AB_hydrolase_3"/>
</dbReference>
<dbReference type="RefSeq" id="WP_072630379.1">
    <property type="nucleotide sequence ID" value="NZ_MLCB01000126.1"/>
</dbReference>
<sequence length="307" mass="33102">MADYQKLIDAEIWAFIEKTNSFYPPDTATYGVEDQRRIYDGMCAAFRVDYPDGVSTTDRVYGGVPCRHYTNSGSDVVVMYFHGGGFVVGGLESHDDVCAEICAATGLDVVSVDYRMAPEHKHPAMFDDAMAATRAVFAETGKAVVLCGDSAGGNLAACVSHMARGSEVAIKGQVLVYPGLGGDFDKGSYMVFADAPMLTRDDIMIYRNVRLAGDEPVGDPRYAPLHDTTFDGLPPTVINTAQCDPLSDDGIDYEEALRAAGVPVHRVDEAGLVHGHLRARHTSERSSASFTRITQAISALAAGEWPY</sequence>
<evidence type="ECO:0000313" key="3">
    <source>
        <dbReference type="EMBL" id="OJI93908.1"/>
    </source>
</evidence>
<protein>
    <submittedName>
        <fullName evidence="3">Carboxylesterase NlhH</fullName>
        <ecNumber evidence="3">3.1.1.1</ecNumber>
    </submittedName>
</protein>
<dbReference type="SUPFAM" id="SSF53474">
    <property type="entry name" value="alpha/beta-Hydrolases"/>
    <property type="match status" value="1"/>
</dbReference>
<dbReference type="InterPro" id="IPR029058">
    <property type="entry name" value="AB_hydrolase_fold"/>
</dbReference>
<dbReference type="EC" id="3.1.1.1" evidence="3"/>
<name>A0A1L9NX92_9RHOB</name>
<dbReference type="Gene3D" id="3.40.50.1820">
    <property type="entry name" value="alpha/beta hydrolase"/>
    <property type="match status" value="1"/>
</dbReference>